<dbReference type="OrthoDB" id="9780310at2"/>
<dbReference type="Proteomes" id="UP000293291">
    <property type="component" value="Unassembled WGS sequence"/>
</dbReference>
<comment type="caution">
    <text evidence="1">The sequence shown here is derived from an EMBL/GenBank/DDBJ whole genome shotgun (WGS) entry which is preliminary data.</text>
</comment>
<evidence type="ECO:0000313" key="2">
    <source>
        <dbReference type="Proteomes" id="UP000293291"/>
    </source>
</evidence>
<keyword evidence="2" id="KW-1185">Reference proteome</keyword>
<protein>
    <submittedName>
        <fullName evidence="1">DUF72 domain-containing protein</fullName>
    </submittedName>
</protein>
<dbReference type="Pfam" id="PF01904">
    <property type="entry name" value="DUF72"/>
    <property type="match status" value="1"/>
</dbReference>
<accession>A0A4Q2S6F4</accession>
<organism evidence="1 2">
    <name type="scientific">Nocardioides ganghwensis</name>
    <dbReference type="NCBI Taxonomy" id="252230"/>
    <lineage>
        <taxon>Bacteria</taxon>
        <taxon>Bacillati</taxon>
        <taxon>Actinomycetota</taxon>
        <taxon>Actinomycetes</taxon>
        <taxon>Propionibacteriales</taxon>
        <taxon>Nocardioidaceae</taxon>
        <taxon>Nocardioides</taxon>
    </lineage>
</organism>
<name>A0A4Q2S6F4_9ACTN</name>
<dbReference type="EMBL" id="SDWU01000028">
    <property type="protein sequence ID" value="RYB97566.1"/>
    <property type="molecule type" value="Genomic_DNA"/>
</dbReference>
<dbReference type="PANTHER" id="PTHR30348">
    <property type="entry name" value="UNCHARACTERIZED PROTEIN YECE"/>
    <property type="match status" value="1"/>
</dbReference>
<gene>
    <name evidence="1" type="ORF">EUA07_19660</name>
</gene>
<sequence>MRVDGAGTREVQPDVRRGAAVAHIGISGWRYAGWRGVFYPPGLPQRRELAHVGERLTSVEVNGSFYSLQRPSSWRAWAAEVPDEFVFSVKGPRFVTHMKKLVDVEAPLGTFLASGVLSLGDRLGPLLWQLPPNFGFHPDRLAAFFDLLPRTTADASAYAAAHHDASKLKEPADTTAPVDRPLRHVLEVRHSSFRTDEFCALLRAHGIGMVVADSAGTWPMFDEVTSDVAYVRLHGDTELYASGYSAAALDRWAEKVRGWESDGLDVFVYFDNDAKVHAPFDAMALQERLGISSPPS</sequence>
<dbReference type="InterPro" id="IPR036520">
    <property type="entry name" value="UPF0759_sf"/>
</dbReference>
<proteinExistence type="predicted"/>
<dbReference type="SUPFAM" id="SSF117396">
    <property type="entry name" value="TM1631-like"/>
    <property type="match status" value="1"/>
</dbReference>
<evidence type="ECO:0000313" key="1">
    <source>
        <dbReference type="EMBL" id="RYB97566.1"/>
    </source>
</evidence>
<dbReference type="PANTHER" id="PTHR30348:SF4">
    <property type="entry name" value="DUF72 DOMAIN-CONTAINING PROTEIN"/>
    <property type="match status" value="1"/>
</dbReference>
<dbReference type="Gene3D" id="3.20.20.410">
    <property type="entry name" value="Protein of unknown function UPF0759"/>
    <property type="match status" value="1"/>
</dbReference>
<dbReference type="AlphaFoldDB" id="A0A4Q2S6F4"/>
<reference evidence="1 2" key="1">
    <citation type="submission" date="2019-01" db="EMBL/GenBank/DDBJ databases">
        <title>Novel species of Nocardioides.</title>
        <authorList>
            <person name="Liu Q."/>
            <person name="Xin Y.-H."/>
        </authorList>
    </citation>
    <scope>NUCLEOTIDE SEQUENCE [LARGE SCALE GENOMIC DNA]</scope>
    <source>
        <strain evidence="1 2">CGMCC 4.6875</strain>
    </source>
</reference>
<dbReference type="InterPro" id="IPR002763">
    <property type="entry name" value="DUF72"/>
</dbReference>